<dbReference type="PROSITE" id="PS50109">
    <property type="entry name" value="HIS_KIN"/>
    <property type="match status" value="1"/>
</dbReference>
<dbReference type="GO" id="GO:0005886">
    <property type="term" value="C:plasma membrane"/>
    <property type="evidence" value="ECO:0007669"/>
    <property type="project" value="UniProtKB-SubCell"/>
</dbReference>
<dbReference type="PRINTS" id="PR00344">
    <property type="entry name" value="BCTRLSENSOR"/>
</dbReference>
<protein>
    <recommendedName>
        <fullName evidence="3">histidine kinase</fullName>
        <ecNumber evidence="3">2.7.13.3</ecNumber>
    </recommendedName>
</protein>
<dbReference type="Gene3D" id="1.10.287.130">
    <property type="match status" value="1"/>
</dbReference>
<dbReference type="Gene3D" id="3.30.565.10">
    <property type="entry name" value="Histidine kinase-like ATPase, C-terminal domain"/>
    <property type="match status" value="1"/>
</dbReference>
<dbReference type="STRING" id="862517.HMPREF9225_0985"/>
<name>E0NLE6_9FIRM</name>
<evidence type="ECO:0000256" key="7">
    <source>
        <dbReference type="ARBA" id="ARBA00022692"/>
    </source>
</evidence>
<dbReference type="EMBL" id="AEEH01000039">
    <property type="protein sequence ID" value="EFM25336.1"/>
    <property type="molecule type" value="Genomic_DNA"/>
</dbReference>
<reference evidence="17 18" key="1">
    <citation type="submission" date="2010-07" db="EMBL/GenBank/DDBJ databases">
        <authorList>
            <person name="Muzny D."/>
            <person name="Qin X."/>
            <person name="Deng J."/>
            <person name="Jiang H."/>
            <person name="Liu Y."/>
            <person name="Qu J."/>
            <person name="Song X.-Z."/>
            <person name="Zhang L."/>
            <person name="Thornton R."/>
            <person name="Coyle M."/>
            <person name="Francisco L."/>
            <person name="Jackson L."/>
            <person name="Javaid M."/>
            <person name="Korchina V."/>
            <person name="Kovar C."/>
            <person name="Mata R."/>
            <person name="Mathew T."/>
            <person name="Ngo R."/>
            <person name="Nguyen L."/>
            <person name="Nguyen N."/>
            <person name="Okwuonu G."/>
            <person name="Ongeri F."/>
            <person name="Pham C."/>
            <person name="Simmons D."/>
            <person name="Wilczek-Boney K."/>
            <person name="Hale W."/>
            <person name="Jakkamsetti A."/>
            <person name="Pham P."/>
            <person name="Ruth R."/>
            <person name="San Lucas F."/>
            <person name="Warren J."/>
            <person name="Zhang J."/>
            <person name="Zhao Z."/>
            <person name="Zhou C."/>
            <person name="Zhu D."/>
            <person name="Lee S."/>
            <person name="Bess C."/>
            <person name="Blankenburg K."/>
            <person name="Forbes L."/>
            <person name="Fu Q."/>
            <person name="Gubbala S."/>
            <person name="Hirani K."/>
            <person name="Jayaseelan J.C."/>
            <person name="Lara F."/>
            <person name="Munidasa M."/>
            <person name="Palculict T."/>
            <person name="Patil S."/>
            <person name="Pu L.-L."/>
            <person name="Saada N."/>
            <person name="Tang L."/>
            <person name="Weissenberger G."/>
            <person name="Zhu Y."/>
            <person name="Hemphill L."/>
            <person name="Shang Y."/>
            <person name="Youmans B."/>
            <person name="Ayvaz T."/>
            <person name="Ross M."/>
            <person name="Santibanez J."/>
            <person name="Aqrawi P."/>
            <person name="Gross S."/>
            <person name="Joshi V."/>
            <person name="Fowler G."/>
            <person name="Nazareth L."/>
            <person name="Reid J."/>
            <person name="Worley K."/>
            <person name="Petrosino J."/>
            <person name="Highlander S."/>
            <person name="Gibbs R."/>
        </authorList>
    </citation>
    <scope>NUCLEOTIDE SEQUENCE [LARGE SCALE GENOMIC DNA]</scope>
    <source>
        <strain evidence="17 18">ATCC BAA-1640</strain>
    </source>
</reference>
<dbReference type="Proteomes" id="UP000003280">
    <property type="component" value="Unassembled WGS sequence"/>
</dbReference>
<dbReference type="InterPro" id="IPR003661">
    <property type="entry name" value="HisK_dim/P_dom"/>
</dbReference>
<evidence type="ECO:0000256" key="4">
    <source>
        <dbReference type="ARBA" id="ARBA00022475"/>
    </source>
</evidence>
<evidence type="ECO:0000256" key="3">
    <source>
        <dbReference type="ARBA" id="ARBA00012438"/>
    </source>
</evidence>
<dbReference type="Pfam" id="PF00512">
    <property type="entry name" value="HisKA"/>
    <property type="match status" value="1"/>
</dbReference>
<keyword evidence="10" id="KW-0067">ATP-binding</keyword>
<evidence type="ECO:0000256" key="14">
    <source>
        <dbReference type="SAM" id="Phobius"/>
    </source>
</evidence>
<evidence type="ECO:0000256" key="11">
    <source>
        <dbReference type="ARBA" id="ARBA00022989"/>
    </source>
</evidence>
<evidence type="ECO:0000256" key="9">
    <source>
        <dbReference type="ARBA" id="ARBA00022777"/>
    </source>
</evidence>
<evidence type="ECO:0000313" key="17">
    <source>
        <dbReference type="EMBL" id="EFM25336.1"/>
    </source>
</evidence>
<dbReference type="InterPro" id="IPR003594">
    <property type="entry name" value="HATPase_dom"/>
</dbReference>
<dbReference type="SUPFAM" id="SSF47384">
    <property type="entry name" value="Homodimeric domain of signal transducing histidine kinase"/>
    <property type="match status" value="1"/>
</dbReference>
<keyword evidence="4" id="KW-1003">Cell membrane</keyword>
<keyword evidence="7 14" id="KW-0812">Transmembrane</keyword>
<comment type="subcellular location">
    <subcellularLocation>
        <location evidence="2">Cell membrane</location>
        <topology evidence="2">Multi-pass membrane protein</topology>
    </subcellularLocation>
</comment>
<dbReference type="InterPro" id="IPR036097">
    <property type="entry name" value="HisK_dim/P_sf"/>
</dbReference>
<evidence type="ECO:0000256" key="10">
    <source>
        <dbReference type="ARBA" id="ARBA00022840"/>
    </source>
</evidence>
<dbReference type="SMART" id="SM00387">
    <property type="entry name" value="HATPase_c"/>
    <property type="match status" value="1"/>
</dbReference>
<accession>E0NLE6</accession>
<dbReference type="PANTHER" id="PTHR45528:SF1">
    <property type="entry name" value="SENSOR HISTIDINE KINASE CPXA"/>
    <property type="match status" value="1"/>
</dbReference>
<evidence type="ECO:0000256" key="8">
    <source>
        <dbReference type="ARBA" id="ARBA00022741"/>
    </source>
</evidence>
<evidence type="ECO:0000259" key="15">
    <source>
        <dbReference type="PROSITE" id="PS50109"/>
    </source>
</evidence>
<keyword evidence="11 14" id="KW-1133">Transmembrane helix</keyword>
<dbReference type="InterPro" id="IPR050398">
    <property type="entry name" value="HssS/ArlS-like"/>
</dbReference>
<feature type="transmembrane region" description="Helical" evidence="14">
    <location>
        <begin position="6"/>
        <end position="32"/>
    </location>
</feature>
<evidence type="ECO:0000259" key="16">
    <source>
        <dbReference type="PROSITE" id="PS50885"/>
    </source>
</evidence>
<feature type="domain" description="HAMP" evidence="16">
    <location>
        <begin position="184"/>
        <end position="236"/>
    </location>
</feature>
<dbReference type="SUPFAM" id="SSF55874">
    <property type="entry name" value="ATPase domain of HSP90 chaperone/DNA topoisomerase II/histidine kinase"/>
    <property type="match status" value="1"/>
</dbReference>
<keyword evidence="8" id="KW-0547">Nucleotide-binding</keyword>
<dbReference type="FunFam" id="3.30.565.10:FF:000006">
    <property type="entry name" value="Sensor histidine kinase WalK"/>
    <property type="match status" value="1"/>
</dbReference>
<proteinExistence type="predicted"/>
<comment type="catalytic activity">
    <reaction evidence="1">
        <text>ATP + protein L-histidine = ADP + protein N-phospho-L-histidine.</text>
        <dbReference type="EC" id="2.7.13.3"/>
    </reaction>
</comment>
<dbReference type="InterPro" id="IPR004358">
    <property type="entry name" value="Sig_transdc_His_kin-like_C"/>
</dbReference>
<comment type="caution">
    <text evidence="17">The sequence shown here is derived from an EMBL/GenBank/DDBJ whole genome shotgun (WGS) entry which is preliminary data.</text>
</comment>
<dbReference type="InterPro" id="IPR003660">
    <property type="entry name" value="HAMP_dom"/>
</dbReference>
<dbReference type="OrthoDB" id="9762826at2"/>
<dbReference type="Gene3D" id="6.10.340.10">
    <property type="match status" value="1"/>
</dbReference>
<gene>
    <name evidence="17" type="ORF">HMPREF9225_0985</name>
</gene>
<evidence type="ECO:0000313" key="18">
    <source>
        <dbReference type="Proteomes" id="UP000003280"/>
    </source>
</evidence>
<dbReference type="AlphaFoldDB" id="E0NLE6"/>
<evidence type="ECO:0000256" key="5">
    <source>
        <dbReference type="ARBA" id="ARBA00022553"/>
    </source>
</evidence>
<dbReference type="PROSITE" id="PS50885">
    <property type="entry name" value="HAMP"/>
    <property type="match status" value="1"/>
</dbReference>
<evidence type="ECO:0000256" key="12">
    <source>
        <dbReference type="ARBA" id="ARBA00023012"/>
    </source>
</evidence>
<dbReference type="Pfam" id="PF02518">
    <property type="entry name" value="HATPase_c"/>
    <property type="match status" value="1"/>
</dbReference>
<dbReference type="EC" id="2.7.13.3" evidence="3"/>
<evidence type="ECO:0000256" key="2">
    <source>
        <dbReference type="ARBA" id="ARBA00004651"/>
    </source>
</evidence>
<dbReference type="PANTHER" id="PTHR45528">
    <property type="entry name" value="SENSOR HISTIDINE KINASE CPXA"/>
    <property type="match status" value="1"/>
</dbReference>
<feature type="transmembrane region" description="Helical" evidence="14">
    <location>
        <begin position="164"/>
        <end position="182"/>
    </location>
</feature>
<evidence type="ECO:0000256" key="1">
    <source>
        <dbReference type="ARBA" id="ARBA00000085"/>
    </source>
</evidence>
<dbReference type="FunFam" id="1.10.287.130:FF:000008">
    <property type="entry name" value="Two-component sensor histidine kinase"/>
    <property type="match status" value="1"/>
</dbReference>
<dbReference type="InterPro" id="IPR005467">
    <property type="entry name" value="His_kinase_dom"/>
</dbReference>
<dbReference type="InterPro" id="IPR036890">
    <property type="entry name" value="HATPase_C_sf"/>
</dbReference>
<keyword evidence="13 14" id="KW-0472">Membrane</keyword>
<dbReference type="CDD" id="cd00082">
    <property type="entry name" value="HisKA"/>
    <property type="match status" value="1"/>
</dbReference>
<dbReference type="SMART" id="SM00388">
    <property type="entry name" value="HisKA"/>
    <property type="match status" value="1"/>
</dbReference>
<dbReference type="eggNOG" id="COG2205">
    <property type="taxonomic scope" value="Bacteria"/>
</dbReference>
<evidence type="ECO:0000256" key="13">
    <source>
        <dbReference type="ARBA" id="ARBA00023136"/>
    </source>
</evidence>
<organism evidence="17 18">
    <name type="scientific">Peptoniphilus duerdenii ATCC BAA-1640</name>
    <dbReference type="NCBI Taxonomy" id="862517"/>
    <lineage>
        <taxon>Bacteria</taxon>
        <taxon>Bacillati</taxon>
        <taxon>Bacillota</taxon>
        <taxon>Tissierellia</taxon>
        <taxon>Tissierellales</taxon>
        <taxon>Peptoniphilaceae</taxon>
        <taxon>Peptoniphilus</taxon>
    </lineage>
</organism>
<keyword evidence="6" id="KW-0808">Transferase</keyword>
<dbReference type="GO" id="GO:0005524">
    <property type="term" value="F:ATP binding"/>
    <property type="evidence" value="ECO:0007669"/>
    <property type="project" value="UniProtKB-KW"/>
</dbReference>
<keyword evidence="5" id="KW-0597">Phosphoprotein</keyword>
<dbReference type="CDD" id="cd00075">
    <property type="entry name" value="HATPase"/>
    <property type="match status" value="1"/>
</dbReference>
<sequence>MLFKLWRYFIGFAAMIFIILWLFQIVFLNYFYESMKISEITRIGNTIQNEFDSEDFGEVLTTYALTKSLKITVVDEYGHYRMTNDTVLEYMPPMSKLRFDAEYGRLQEEGLKYIIKTSKIPKLDNSLIEFNGYLGNIAGVKYYITISSVLEPVDSAIDILKEQLFIVSIISLVIAMIMSFFISKRLSDPIVQMSRTAIAIGKGNYDIMFKKGDYEEIDDLSDTLNYATGELKKTLQLRKDLLANVSHDLKTPLTVIKSYGEMIRDISGDNKEKRNEHIEVIIEEADHLTKLVNDLLDVSKLESSVANYEITTFDLGEMVDNQVMRFKNYRSDFDFEVIKTGDLKVEADYKRIEQVVYNLISNAINYSGESKKLILKTEETEKGVRFDCIDFGIGIKEEDIKGIWDRFYRGSGNRTRSKVGTGLGLFIVKSILEGHGFEYGVTSKVNEGSNFYFVAKKMEKEK</sequence>
<keyword evidence="18" id="KW-1185">Reference proteome</keyword>
<dbReference type="GO" id="GO:0000155">
    <property type="term" value="F:phosphorelay sensor kinase activity"/>
    <property type="evidence" value="ECO:0007669"/>
    <property type="project" value="InterPro"/>
</dbReference>
<dbReference type="HOGENOM" id="CLU_000445_89_6_9"/>
<feature type="domain" description="Histidine kinase" evidence="15">
    <location>
        <begin position="244"/>
        <end position="459"/>
    </location>
</feature>
<keyword evidence="9 17" id="KW-0418">Kinase</keyword>
<keyword evidence="12" id="KW-0902">Two-component regulatory system</keyword>
<evidence type="ECO:0000256" key="6">
    <source>
        <dbReference type="ARBA" id="ARBA00022679"/>
    </source>
</evidence>